<dbReference type="CDD" id="cd00082">
    <property type="entry name" value="HisKA"/>
    <property type="match status" value="1"/>
</dbReference>
<feature type="transmembrane region" description="Helical" evidence="14">
    <location>
        <begin position="160"/>
        <end position="183"/>
    </location>
</feature>
<dbReference type="SMART" id="SM00304">
    <property type="entry name" value="HAMP"/>
    <property type="match status" value="1"/>
</dbReference>
<dbReference type="Gene3D" id="3.30.565.10">
    <property type="entry name" value="Histidine kinase-like ATPase, C-terminal domain"/>
    <property type="match status" value="1"/>
</dbReference>
<dbReference type="InterPro" id="IPR003661">
    <property type="entry name" value="HisK_dim/P_dom"/>
</dbReference>
<evidence type="ECO:0000259" key="15">
    <source>
        <dbReference type="PROSITE" id="PS50109"/>
    </source>
</evidence>
<evidence type="ECO:0000256" key="8">
    <source>
        <dbReference type="ARBA" id="ARBA00022741"/>
    </source>
</evidence>
<keyword evidence="13 14" id="KW-0472">Membrane</keyword>
<comment type="caution">
    <text evidence="17">The sequence shown here is derived from an EMBL/GenBank/DDBJ whole genome shotgun (WGS) entry which is preliminary data.</text>
</comment>
<evidence type="ECO:0000256" key="14">
    <source>
        <dbReference type="RuleBase" id="RU364088"/>
    </source>
</evidence>
<evidence type="ECO:0000256" key="11">
    <source>
        <dbReference type="ARBA" id="ARBA00022989"/>
    </source>
</evidence>
<evidence type="ECO:0000256" key="4">
    <source>
        <dbReference type="ARBA" id="ARBA00022519"/>
    </source>
</evidence>
<dbReference type="InterPro" id="IPR003594">
    <property type="entry name" value="HATPase_dom"/>
</dbReference>
<comment type="function">
    <text evidence="14">Member of a two-component regulatory system.</text>
</comment>
<keyword evidence="5" id="KW-0597">Phosphoprotein</keyword>
<dbReference type="Pfam" id="PF02518">
    <property type="entry name" value="HATPase_c"/>
    <property type="match status" value="1"/>
</dbReference>
<dbReference type="Gene3D" id="6.10.340.10">
    <property type="match status" value="1"/>
</dbReference>
<dbReference type="NCBIfam" id="TIGR01386">
    <property type="entry name" value="cztS_silS_copS"/>
    <property type="match status" value="1"/>
</dbReference>
<evidence type="ECO:0000259" key="16">
    <source>
        <dbReference type="PROSITE" id="PS50885"/>
    </source>
</evidence>
<dbReference type="InterPro" id="IPR004358">
    <property type="entry name" value="Sig_transdc_His_kin-like_C"/>
</dbReference>
<dbReference type="SMART" id="SM00388">
    <property type="entry name" value="HisKA"/>
    <property type="match status" value="1"/>
</dbReference>
<dbReference type="InterPro" id="IPR006290">
    <property type="entry name" value="CztS_silS_copS"/>
</dbReference>
<dbReference type="PRINTS" id="PR00344">
    <property type="entry name" value="BCTRLSENSOR"/>
</dbReference>
<proteinExistence type="predicted"/>
<evidence type="ECO:0000256" key="2">
    <source>
        <dbReference type="ARBA" id="ARBA00004533"/>
    </source>
</evidence>
<keyword evidence="10 14" id="KW-0067">ATP-binding</keyword>
<dbReference type="EMBL" id="WINI01000007">
    <property type="protein sequence ID" value="MQR02013.1"/>
    <property type="molecule type" value="Genomic_DNA"/>
</dbReference>
<evidence type="ECO:0000256" key="12">
    <source>
        <dbReference type="ARBA" id="ARBA00023012"/>
    </source>
</evidence>
<keyword evidence="18" id="KW-1185">Reference proteome</keyword>
<keyword evidence="7 14" id="KW-0812">Transmembrane</keyword>
<comment type="subcellular location">
    <subcellularLocation>
        <location evidence="2 14">Cell inner membrane</location>
    </subcellularLocation>
</comment>
<dbReference type="Proteomes" id="UP000451565">
    <property type="component" value="Unassembled WGS sequence"/>
</dbReference>
<dbReference type="SUPFAM" id="SSF47384">
    <property type="entry name" value="Homodimeric domain of signal transducing histidine kinase"/>
    <property type="match status" value="1"/>
</dbReference>
<keyword evidence="4 14" id="KW-0997">Cell inner membrane</keyword>
<sequence>MKMSFGRSITTRLVVMFAVATLCIFSLIGALLYNVVHRELERHQQEELHTLFQDIQYMLEHVGTVDRWVKVQAKLDALTPLDGTKRFWILGDDPRFQYGRGLAEIDQLNRDRNGIGEIQLRNRAYPLLTMTKTIAAFEDRQPVRLIVAIDTEPYFHTMRAFVIALVALSLLGVLLVMLLGYWITKAGLRPLKQLSNEALSLGPRALSQRLNITPLPNELSALVTAFNGALERMEGAYQQLEAFNADVAHELRTPLANLIGTTQVALSRERGAAQFQEVLESNLEELERMRSIVNDMLFLARADQGEPATELIRTSVAHQVNKTIEFFEFVLDDSAITVSLIGDLDVEAPIETALFRRAMSNLLQNAIQHSSANAQIVVRITASDSLIQIAVSNPGEAISEAHLQRLFDRFYRVDIARHDHGELHGYGLGLAIVKAVAKMHGGSVFATCEHGLTTIGFSFRSTLAASPTSVTTSV</sequence>
<dbReference type="CDD" id="cd00075">
    <property type="entry name" value="HATPase"/>
    <property type="match status" value="1"/>
</dbReference>
<dbReference type="SUPFAM" id="SSF55874">
    <property type="entry name" value="ATPase domain of HSP90 chaperone/DNA topoisomerase II/histidine kinase"/>
    <property type="match status" value="1"/>
</dbReference>
<dbReference type="PANTHER" id="PTHR45436:SF9">
    <property type="entry name" value="SENSOR PROTEIN"/>
    <property type="match status" value="1"/>
</dbReference>
<organism evidence="17 18">
    <name type="scientific">Glaciimonas soli</name>
    <dbReference type="NCBI Taxonomy" id="2590999"/>
    <lineage>
        <taxon>Bacteria</taxon>
        <taxon>Pseudomonadati</taxon>
        <taxon>Pseudomonadota</taxon>
        <taxon>Betaproteobacteria</taxon>
        <taxon>Burkholderiales</taxon>
        <taxon>Oxalobacteraceae</taxon>
        <taxon>Glaciimonas</taxon>
    </lineage>
</organism>
<evidence type="ECO:0000256" key="3">
    <source>
        <dbReference type="ARBA" id="ARBA00022475"/>
    </source>
</evidence>
<keyword evidence="3 14" id="KW-1003">Cell membrane</keyword>
<evidence type="ECO:0000256" key="9">
    <source>
        <dbReference type="ARBA" id="ARBA00022777"/>
    </source>
</evidence>
<dbReference type="PROSITE" id="PS50109">
    <property type="entry name" value="HIS_KIN"/>
    <property type="match status" value="1"/>
</dbReference>
<dbReference type="FunFam" id="1.10.287.130:FF:000001">
    <property type="entry name" value="Two-component sensor histidine kinase"/>
    <property type="match status" value="1"/>
</dbReference>
<evidence type="ECO:0000256" key="13">
    <source>
        <dbReference type="ARBA" id="ARBA00023136"/>
    </source>
</evidence>
<dbReference type="InterPro" id="IPR005467">
    <property type="entry name" value="His_kinase_dom"/>
</dbReference>
<name>A0A843YWF4_9BURK</name>
<keyword evidence="9 14" id="KW-0418">Kinase</keyword>
<evidence type="ECO:0000256" key="10">
    <source>
        <dbReference type="ARBA" id="ARBA00022840"/>
    </source>
</evidence>
<protein>
    <recommendedName>
        <fullName evidence="14">Sensor protein</fullName>
        <ecNumber evidence="14">2.7.13.3</ecNumber>
    </recommendedName>
</protein>
<keyword evidence="12 14" id="KW-0902">Two-component regulatory system</keyword>
<dbReference type="InterPro" id="IPR036097">
    <property type="entry name" value="HisK_dim/P_sf"/>
</dbReference>
<dbReference type="Pfam" id="PF00512">
    <property type="entry name" value="HisKA"/>
    <property type="match status" value="1"/>
</dbReference>
<keyword evidence="8 14" id="KW-0547">Nucleotide-binding</keyword>
<feature type="transmembrane region" description="Helical" evidence="14">
    <location>
        <begin position="12"/>
        <end position="33"/>
    </location>
</feature>
<keyword evidence="11 14" id="KW-1133">Transmembrane helix</keyword>
<dbReference type="GO" id="GO:0005524">
    <property type="term" value="F:ATP binding"/>
    <property type="evidence" value="ECO:0007669"/>
    <property type="project" value="UniProtKB-KW"/>
</dbReference>
<dbReference type="InterPro" id="IPR050428">
    <property type="entry name" value="TCS_sensor_his_kinase"/>
</dbReference>
<dbReference type="Gene3D" id="1.10.287.130">
    <property type="match status" value="1"/>
</dbReference>
<dbReference type="GO" id="GO:0000155">
    <property type="term" value="F:phosphorelay sensor kinase activity"/>
    <property type="evidence" value="ECO:0007669"/>
    <property type="project" value="InterPro"/>
</dbReference>
<reference evidence="17 18" key="1">
    <citation type="submission" date="2019-10" db="EMBL/GenBank/DDBJ databases">
        <title>Glaciimonas soli sp. nov., a psychrophilic bacterium isolated from the forest soil of a high elevation mountain in Taiwan.</title>
        <authorList>
            <person name="Wang L.-T."/>
            <person name="Shieh W.Y."/>
        </authorList>
    </citation>
    <scope>NUCLEOTIDE SEQUENCE [LARGE SCALE GENOMIC DNA]</scope>
    <source>
        <strain evidence="17 18">GS1</strain>
    </source>
</reference>
<dbReference type="InterPro" id="IPR003660">
    <property type="entry name" value="HAMP_dom"/>
</dbReference>
<dbReference type="RefSeq" id="WP_153235580.1">
    <property type="nucleotide sequence ID" value="NZ_WINI01000007.1"/>
</dbReference>
<comment type="catalytic activity">
    <reaction evidence="1 14">
        <text>ATP + protein L-histidine = ADP + protein N-phospho-L-histidine.</text>
        <dbReference type="EC" id="2.7.13.3"/>
    </reaction>
</comment>
<evidence type="ECO:0000256" key="7">
    <source>
        <dbReference type="ARBA" id="ARBA00022692"/>
    </source>
</evidence>
<keyword evidence="6 14" id="KW-0808">Transferase</keyword>
<feature type="domain" description="HAMP" evidence="16">
    <location>
        <begin position="185"/>
        <end position="238"/>
    </location>
</feature>
<evidence type="ECO:0000256" key="5">
    <source>
        <dbReference type="ARBA" id="ARBA00022553"/>
    </source>
</evidence>
<evidence type="ECO:0000313" key="18">
    <source>
        <dbReference type="Proteomes" id="UP000451565"/>
    </source>
</evidence>
<dbReference type="Pfam" id="PF00672">
    <property type="entry name" value="HAMP"/>
    <property type="match status" value="1"/>
</dbReference>
<dbReference type="PROSITE" id="PS50885">
    <property type="entry name" value="HAMP"/>
    <property type="match status" value="1"/>
</dbReference>
<dbReference type="PANTHER" id="PTHR45436">
    <property type="entry name" value="SENSOR HISTIDINE KINASE YKOH"/>
    <property type="match status" value="1"/>
</dbReference>
<dbReference type="SMART" id="SM00387">
    <property type="entry name" value="HATPase_c"/>
    <property type="match status" value="1"/>
</dbReference>
<evidence type="ECO:0000256" key="6">
    <source>
        <dbReference type="ARBA" id="ARBA00022679"/>
    </source>
</evidence>
<evidence type="ECO:0000256" key="1">
    <source>
        <dbReference type="ARBA" id="ARBA00000085"/>
    </source>
</evidence>
<dbReference type="GO" id="GO:0005886">
    <property type="term" value="C:plasma membrane"/>
    <property type="evidence" value="ECO:0007669"/>
    <property type="project" value="UniProtKB-SubCell"/>
</dbReference>
<dbReference type="OrthoDB" id="9786919at2"/>
<feature type="domain" description="Histidine kinase" evidence="15">
    <location>
        <begin position="246"/>
        <end position="467"/>
    </location>
</feature>
<accession>A0A843YWF4</accession>
<gene>
    <name evidence="17" type="ORF">GEV47_15145</name>
</gene>
<dbReference type="InterPro" id="IPR036890">
    <property type="entry name" value="HATPase_C_sf"/>
</dbReference>
<dbReference type="AlphaFoldDB" id="A0A843YWF4"/>
<evidence type="ECO:0000313" key="17">
    <source>
        <dbReference type="EMBL" id="MQR02013.1"/>
    </source>
</evidence>
<dbReference type="EC" id="2.7.13.3" evidence="14"/>